<dbReference type="PANTHER" id="PTHR41795">
    <property type="entry name" value="EXOPOLYSACCHARIDE SYNTHESIS PROTEIN"/>
    <property type="match status" value="1"/>
</dbReference>
<reference evidence="3" key="1">
    <citation type="submission" date="2016-10" db="EMBL/GenBank/DDBJ databases">
        <authorList>
            <person name="Wibberg D."/>
        </authorList>
    </citation>
    <scope>NUCLEOTIDE SEQUENCE [LARGE SCALE GENOMIC DNA]</scope>
</reference>
<gene>
    <name evidence="2" type="ORF">DSM25559_4468</name>
</gene>
<accession>A0A1R3U899</accession>
<evidence type="ECO:0000313" key="3">
    <source>
        <dbReference type="Proteomes" id="UP000187891"/>
    </source>
</evidence>
<keyword evidence="1" id="KW-0472">Membrane</keyword>
<feature type="transmembrane region" description="Helical" evidence="1">
    <location>
        <begin position="134"/>
        <end position="158"/>
    </location>
</feature>
<dbReference type="Proteomes" id="UP000187891">
    <property type="component" value="Unassembled WGS sequence"/>
</dbReference>
<protein>
    <submittedName>
        <fullName evidence="2">Exopolysaccharide synthesis, ExoD</fullName>
    </submittedName>
</protein>
<dbReference type="RefSeq" id="WP_077122488.1">
    <property type="nucleotide sequence ID" value="NZ_FMUE01000015.1"/>
</dbReference>
<dbReference type="InterPro" id="IPR010331">
    <property type="entry name" value="ExoD"/>
</dbReference>
<sequence>MTSEADADLRQQNLGGLLRDIKALARESEQLSIHNIRETVGERSFGPFLTIPALIEISPIGGIPGLPSVIALVVSFFAIQIVFGRTHIWLPDWLEKRKISGRKLERGIEKIEPASQWIDKVVRPRMSWATKPPFLQGLAALSIALCATVPPLELIPFASTLPMAAVALIGLSLTARDGLLACLALLLATGTGYAVFRTLSEL</sequence>
<organism evidence="2 3">
    <name type="scientific">Agrobacterium rosae</name>
    <dbReference type="NCBI Taxonomy" id="1972867"/>
    <lineage>
        <taxon>Bacteria</taxon>
        <taxon>Pseudomonadati</taxon>
        <taxon>Pseudomonadota</taxon>
        <taxon>Alphaproteobacteria</taxon>
        <taxon>Hyphomicrobiales</taxon>
        <taxon>Rhizobiaceae</taxon>
        <taxon>Rhizobium/Agrobacterium group</taxon>
        <taxon>Agrobacterium</taxon>
    </lineage>
</organism>
<keyword evidence="1" id="KW-0812">Transmembrane</keyword>
<dbReference type="Pfam" id="PF06055">
    <property type="entry name" value="ExoD"/>
    <property type="match status" value="1"/>
</dbReference>
<name>A0A1R3U899_9HYPH</name>
<dbReference type="STRING" id="1907666.DSM25559_4468"/>
<dbReference type="EMBL" id="FMUE01000015">
    <property type="protein sequence ID" value="SCX34419.1"/>
    <property type="molecule type" value="Genomic_DNA"/>
</dbReference>
<dbReference type="PANTHER" id="PTHR41795:SF1">
    <property type="entry name" value="EXOPOLYSACCHARIDE SYNTHESIS PROTEIN"/>
    <property type="match status" value="1"/>
</dbReference>
<dbReference type="AlphaFoldDB" id="A0A1R3U899"/>
<proteinExistence type="predicted"/>
<keyword evidence="1" id="KW-1133">Transmembrane helix</keyword>
<dbReference type="PIRSF" id="PIRSF033239">
    <property type="entry name" value="ExoD"/>
    <property type="match status" value="1"/>
</dbReference>
<evidence type="ECO:0000313" key="2">
    <source>
        <dbReference type="EMBL" id="SCX34419.1"/>
    </source>
</evidence>
<evidence type="ECO:0000256" key="1">
    <source>
        <dbReference type="SAM" id="Phobius"/>
    </source>
</evidence>